<comment type="caution">
    <text evidence="2">The sequence shown here is derived from an EMBL/GenBank/DDBJ whole genome shotgun (WGS) entry which is preliminary data.</text>
</comment>
<dbReference type="Gramene" id="OMO49757">
    <property type="protein sequence ID" value="OMO49757"/>
    <property type="gene ID" value="CCACVL1_30821"/>
</dbReference>
<feature type="region of interest" description="Disordered" evidence="1">
    <location>
        <begin position="1"/>
        <end position="22"/>
    </location>
</feature>
<protein>
    <submittedName>
        <fullName evidence="2">Uncharacterized protein</fullName>
    </submittedName>
</protein>
<accession>A0A1R3FV79</accession>
<evidence type="ECO:0000313" key="3">
    <source>
        <dbReference type="Proteomes" id="UP000188268"/>
    </source>
</evidence>
<sequence length="22" mass="2632">MVTNQMKTKRAHHRDGGKHRSR</sequence>
<name>A0A1R3FV79_COCAP</name>
<dbReference type="AlphaFoldDB" id="A0A1R3FV79"/>
<dbReference type="Proteomes" id="UP000188268">
    <property type="component" value="Unassembled WGS sequence"/>
</dbReference>
<evidence type="ECO:0000256" key="1">
    <source>
        <dbReference type="SAM" id="MobiDB-lite"/>
    </source>
</evidence>
<gene>
    <name evidence="2" type="ORF">CCACVL1_30821</name>
</gene>
<dbReference type="EMBL" id="AWWV01016389">
    <property type="protein sequence ID" value="OMO49757.1"/>
    <property type="molecule type" value="Genomic_DNA"/>
</dbReference>
<proteinExistence type="predicted"/>
<reference evidence="2 3" key="1">
    <citation type="submission" date="2013-09" db="EMBL/GenBank/DDBJ databases">
        <title>Corchorus capsularis genome sequencing.</title>
        <authorList>
            <person name="Alam M."/>
            <person name="Haque M.S."/>
            <person name="Islam M.S."/>
            <person name="Emdad E.M."/>
            <person name="Islam M.M."/>
            <person name="Ahmed B."/>
            <person name="Halim A."/>
            <person name="Hossen Q.M.M."/>
            <person name="Hossain M.Z."/>
            <person name="Ahmed R."/>
            <person name="Khan M.M."/>
            <person name="Islam R."/>
            <person name="Rashid M.M."/>
            <person name="Khan S.A."/>
            <person name="Rahman M.S."/>
            <person name="Alam M."/>
        </authorList>
    </citation>
    <scope>NUCLEOTIDE SEQUENCE [LARGE SCALE GENOMIC DNA]</scope>
    <source>
        <strain evidence="3">cv. CVL-1</strain>
        <tissue evidence="2">Whole seedling</tissue>
    </source>
</reference>
<evidence type="ECO:0000313" key="2">
    <source>
        <dbReference type="EMBL" id="OMO49757.1"/>
    </source>
</evidence>
<keyword evidence="3" id="KW-1185">Reference proteome</keyword>
<feature type="compositionally biased region" description="Basic residues" evidence="1">
    <location>
        <begin position="7"/>
        <end position="22"/>
    </location>
</feature>
<organism evidence="2 3">
    <name type="scientific">Corchorus capsularis</name>
    <name type="common">Jute</name>
    <dbReference type="NCBI Taxonomy" id="210143"/>
    <lineage>
        <taxon>Eukaryota</taxon>
        <taxon>Viridiplantae</taxon>
        <taxon>Streptophyta</taxon>
        <taxon>Embryophyta</taxon>
        <taxon>Tracheophyta</taxon>
        <taxon>Spermatophyta</taxon>
        <taxon>Magnoliopsida</taxon>
        <taxon>eudicotyledons</taxon>
        <taxon>Gunneridae</taxon>
        <taxon>Pentapetalae</taxon>
        <taxon>rosids</taxon>
        <taxon>malvids</taxon>
        <taxon>Malvales</taxon>
        <taxon>Malvaceae</taxon>
        <taxon>Grewioideae</taxon>
        <taxon>Apeibeae</taxon>
        <taxon>Corchorus</taxon>
    </lineage>
</organism>